<keyword evidence="4" id="KW-0862">Zinc</keyword>
<gene>
    <name evidence="6" type="ORF">MELLADRAFT_86289</name>
</gene>
<evidence type="ECO:0000256" key="3">
    <source>
        <dbReference type="ARBA" id="ARBA00022771"/>
    </source>
</evidence>
<dbReference type="GeneID" id="18934136"/>
<dbReference type="Gene3D" id="3.40.50.300">
    <property type="entry name" value="P-loop containing nucleotide triphosphate hydrolases"/>
    <property type="match status" value="1"/>
</dbReference>
<keyword evidence="7" id="KW-1185">Reference proteome</keyword>
<dbReference type="Proteomes" id="UP000001072">
    <property type="component" value="Unassembled WGS sequence"/>
</dbReference>
<feature type="domain" description="NF-X1-type" evidence="5">
    <location>
        <begin position="258"/>
        <end position="276"/>
    </location>
</feature>
<sequence length="980" mass="110759">MQQNLPELGKSSINVNLSKQNSSTSQTNGGEASFVVGLTKYLFKQGYEGRVSIITPYVGQVVILRNLFKDAGVRVKSNSEDLTQQKKLDDCFGGEIQEDKLGAQVRITSVDNFQGEEDDIIILSLVRNSQKNSVIKYQNDSIGFLKSENRANVALSRARHGLFILGDCDLLQRATPYWDFVISSLKAEESLMDGIPIICERYPLTSKNLVQCSRQFSELSPEGGCRLVCGDQLEPCGHLCKRRCHPDDRELCDKILGCGHPCPSLCHRDLCLACRVPIRDVELPCGHVAPRILCSELSRLENVVCHEAVPWKMDCGHEKNRDVPDDCIEPCGGEMLCCDQKCWNPCSGGRSLNKGTSTGTPIAADAAVQVHKHVPHACDKQLSCGHRCSSPCPHDFCPPCSKSCDMSCEHRPCPKRCSEMCIPCKHKCEWSCKHHTCELPCIVPCARPFCQEACPLQLSCGHPCPSLCGENCSHQNCVRCSPASTMEQVVDIFESKTLNEMNPEQNWDDRIITLACGHSWTVETLDGHMELHQYYNSDGRPIFPTEHRVTPKSCPSCRGAITPKFARRYTRPIMFAKLQLLEEENYRRSEYTVKEICDQLKEFKFVLDERTWFEISHINPRVQLKEVLEYQTSCCKAEETILLSPADIFDLKQHGFSNSFLDTWKKATDPLRLTYKTLFDLVTTKQPMCAAYDVGLSKVYQSLVHQAAKNNEQDGDIDALMARARREMGSCPPPSINTIITDVGALEDQIFVIIIRALENSIPSFYDSSEGADIIIFQWKLYLNFLRRSRVRSKKLIATEAFELGLTIQTVHAWDFHARALLDEMKSIVKEELRKDDKDLDLIKSLTEDSNEAINKLNNAIVIWEKMCLESSGSHDNDEIDSAKENRDLLESSFDQVLSSLVSRTWEEPVTLEEKTMIARAMGVQFGSHWCAQALFKFDDEMLIDMKTHRYRCIEGHTFYISECGQAMQVRLSMLQSRIV</sequence>
<reference evidence="7" key="1">
    <citation type="journal article" date="2011" name="Proc. Natl. Acad. Sci. U.S.A.">
        <title>Obligate biotrophy features unraveled by the genomic analysis of rust fungi.</title>
        <authorList>
            <person name="Duplessis S."/>
            <person name="Cuomo C.A."/>
            <person name="Lin Y.-C."/>
            <person name="Aerts A."/>
            <person name="Tisserant E."/>
            <person name="Veneault-Fourrey C."/>
            <person name="Joly D.L."/>
            <person name="Hacquard S."/>
            <person name="Amselem J."/>
            <person name="Cantarel B.L."/>
            <person name="Chiu R."/>
            <person name="Coutinho P.M."/>
            <person name="Feau N."/>
            <person name="Field M."/>
            <person name="Frey P."/>
            <person name="Gelhaye E."/>
            <person name="Goldberg J."/>
            <person name="Grabherr M.G."/>
            <person name="Kodira C.D."/>
            <person name="Kohler A."/>
            <person name="Kuees U."/>
            <person name="Lindquist E.A."/>
            <person name="Lucas S.M."/>
            <person name="Mago R."/>
            <person name="Mauceli E."/>
            <person name="Morin E."/>
            <person name="Murat C."/>
            <person name="Pangilinan J.L."/>
            <person name="Park R."/>
            <person name="Pearson M."/>
            <person name="Quesneville H."/>
            <person name="Rouhier N."/>
            <person name="Sakthikumar S."/>
            <person name="Salamov A.A."/>
            <person name="Schmutz J."/>
            <person name="Selles B."/>
            <person name="Shapiro H."/>
            <person name="Tanguay P."/>
            <person name="Tuskan G.A."/>
            <person name="Henrissat B."/>
            <person name="Van de Peer Y."/>
            <person name="Rouze P."/>
            <person name="Ellis J.G."/>
            <person name="Dodds P.N."/>
            <person name="Schein J.E."/>
            <person name="Zhong S."/>
            <person name="Hamelin R.C."/>
            <person name="Grigoriev I.V."/>
            <person name="Szabo L.J."/>
            <person name="Martin F."/>
        </authorList>
    </citation>
    <scope>NUCLEOTIDE SEQUENCE [LARGE SCALE GENOMIC DNA]</scope>
    <source>
        <strain evidence="7">98AG31 / pathotype 3-4-7</strain>
    </source>
</reference>
<dbReference type="CDD" id="cd18808">
    <property type="entry name" value="SF1_C_Upf1"/>
    <property type="match status" value="1"/>
</dbReference>
<evidence type="ECO:0000313" key="7">
    <source>
        <dbReference type="Proteomes" id="UP000001072"/>
    </source>
</evidence>
<dbReference type="VEuPathDB" id="FungiDB:MELLADRAFT_86289"/>
<dbReference type="EMBL" id="GL883106">
    <property type="protein sequence ID" value="EGG06916.1"/>
    <property type="molecule type" value="Genomic_DNA"/>
</dbReference>
<evidence type="ECO:0000256" key="2">
    <source>
        <dbReference type="ARBA" id="ARBA00022737"/>
    </source>
</evidence>
<dbReference type="InterPro" id="IPR047187">
    <property type="entry name" value="SF1_C_Upf1"/>
</dbReference>
<dbReference type="KEGG" id="mlr:MELLADRAFT_86289"/>
<dbReference type="CDD" id="cd06008">
    <property type="entry name" value="NF-X1-zinc-finger"/>
    <property type="match status" value="1"/>
</dbReference>
<dbReference type="PANTHER" id="PTHR10887">
    <property type="entry name" value="DNA2/NAM7 HELICASE FAMILY"/>
    <property type="match status" value="1"/>
</dbReference>
<dbReference type="OrthoDB" id="2423195at2759"/>
<dbReference type="InterPro" id="IPR000967">
    <property type="entry name" value="Znf_NFX1"/>
</dbReference>
<dbReference type="PANTHER" id="PTHR10887:SF341">
    <property type="entry name" value="NFX1-TYPE ZINC FINGER-CONTAINING PROTEIN 1"/>
    <property type="match status" value="1"/>
</dbReference>
<dbReference type="Pfam" id="PF13087">
    <property type="entry name" value="AAA_12"/>
    <property type="match status" value="1"/>
</dbReference>
<name>F4RL78_MELLP</name>
<dbReference type="eggNOG" id="KOG1807">
    <property type="taxonomic scope" value="Eukaryota"/>
</dbReference>
<keyword evidence="3" id="KW-0863">Zinc-finger</keyword>
<evidence type="ECO:0000256" key="1">
    <source>
        <dbReference type="ARBA" id="ARBA00022723"/>
    </source>
</evidence>
<feature type="domain" description="NF-X1-type" evidence="5">
    <location>
        <begin position="236"/>
        <end position="254"/>
    </location>
</feature>
<evidence type="ECO:0000256" key="4">
    <source>
        <dbReference type="ARBA" id="ARBA00022833"/>
    </source>
</evidence>
<feature type="domain" description="NF-X1-type" evidence="5">
    <location>
        <begin position="384"/>
        <end position="402"/>
    </location>
</feature>
<evidence type="ECO:0000259" key="5">
    <source>
        <dbReference type="SMART" id="SM00438"/>
    </source>
</evidence>
<dbReference type="InterPro" id="IPR027417">
    <property type="entry name" value="P-loop_NTPase"/>
</dbReference>
<protein>
    <recommendedName>
        <fullName evidence="5">NF-X1-type domain-containing protein</fullName>
    </recommendedName>
</protein>
<dbReference type="RefSeq" id="XP_007409876.1">
    <property type="nucleotide sequence ID" value="XM_007409814.1"/>
</dbReference>
<dbReference type="InParanoid" id="F4RL78"/>
<accession>F4RL78</accession>
<dbReference type="HOGENOM" id="CLU_001490_0_0_1"/>
<evidence type="ECO:0000313" key="6">
    <source>
        <dbReference type="EMBL" id="EGG06916.1"/>
    </source>
</evidence>
<dbReference type="GO" id="GO:0031048">
    <property type="term" value="P:regulatory ncRNA-mediated heterochromatin formation"/>
    <property type="evidence" value="ECO:0007669"/>
    <property type="project" value="TreeGrafter"/>
</dbReference>
<dbReference type="InterPro" id="IPR041679">
    <property type="entry name" value="DNA2/NAM7-like_C"/>
</dbReference>
<dbReference type="AlphaFoldDB" id="F4RL78"/>
<keyword evidence="2" id="KW-0677">Repeat</keyword>
<dbReference type="SMART" id="SM00438">
    <property type="entry name" value="ZnF_NFX"/>
    <property type="match status" value="3"/>
</dbReference>
<dbReference type="SUPFAM" id="SSF52540">
    <property type="entry name" value="P-loop containing nucleoside triphosphate hydrolases"/>
    <property type="match status" value="1"/>
</dbReference>
<proteinExistence type="predicted"/>
<dbReference type="InterPro" id="IPR045055">
    <property type="entry name" value="DNA2/NAM7-like"/>
</dbReference>
<keyword evidence="1" id="KW-0479">Metal-binding</keyword>
<dbReference type="GO" id="GO:0008270">
    <property type="term" value="F:zinc ion binding"/>
    <property type="evidence" value="ECO:0007669"/>
    <property type="project" value="UniProtKB-KW"/>
</dbReference>
<dbReference type="GO" id="GO:0031380">
    <property type="term" value="C:nuclear RNA-directed RNA polymerase complex"/>
    <property type="evidence" value="ECO:0007669"/>
    <property type="project" value="TreeGrafter"/>
</dbReference>
<organism evidence="7">
    <name type="scientific">Melampsora larici-populina (strain 98AG31 / pathotype 3-4-7)</name>
    <name type="common">Poplar leaf rust fungus</name>
    <dbReference type="NCBI Taxonomy" id="747676"/>
    <lineage>
        <taxon>Eukaryota</taxon>
        <taxon>Fungi</taxon>
        <taxon>Dikarya</taxon>
        <taxon>Basidiomycota</taxon>
        <taxon>Pucciniomycotina</taxon>
        <taxon>Pucciniomycetes</taxon>
        <taxon>Pucciniales</taxon>
        <taxon>Melampsoraceae</taxon>
        <taxon>Melampsora</taxon>
    </lineage>
</organism>